<keyword evidence="2" id="KW-0808">Transferase</keyword>
<dbReference type="GO" id="GO:0004519">
    <property type="term" value="F:endonuclease activity"/>
    <property type="evidence" value="ECO:0007669"/>
    <property type="project" value="UniProtKB-KW"/>
</dbReference>
<evidence type="ECO:0000259" key="9">
    <source>
        <dbReference type="PROSITE" id="PS50994"/>
    </source>
</evidence>
<dbReference type="GO" id="GO:0003964">
    <property type="term" value="F:RNA-directed DNA polymerase activity"/>
    <property type="evidence" value="ECO:0007669"/>
    <property type="project" value="UniProtKB-KW"/>
</dbReference>
<dbReference type="PROSITE" id="PS50994">
    <property type="entry name" value="INTEGRASE"/>
    <property type="match status" value="1"/>
</dbReference>
<dbReference type="SUPFAM" id="SSF56672">
    <property type="entry name" value="DNA/RNA polymerases"/>
    <property type="match status" value="1"/>
</dbReference>
<dbReference type="AlphaFoldDB" id="A0A8K0CXQ9"/>
<dbReference type="OrthoDB" id="2286242at2759"/>
<organism evidence="10 11">
    <name type="scientific">Ignelater luminosus</name>
    <name type="common">Cucubano</name>
    <name type="synonym">Pyrophorus luminosus</name>
    <dbReference type="NCBI Taxonomy" id="2038154"/>
    <lineage>
        <taxon>Eukaryota</taxon>
        <taxon>Metazoa</taxon>
        <taxon>Ecdysozoa</taxon>
        <taxon>Arthropoda</taxon>
        <taxon>Hexapoda</taxon>
        <taxon>Insecta</taxon>
        <taxon>Pterygota</taxon>
        <taxon>Neoptera</taxon>
        <taxon>Endopterygota</taxon>
        <taxon>Coleoptera</taxon>
        <taxon>Polyphaga</taxon>
        <taxon>Elateriformia</taxon>
        <taxon>Elateroidea</taxon>
        <taxon>Elateridae</taxon>
        <taxon>Agrypninae</taxon>
        <taxon>Pyrophorini</taxon>
        <taxon>Ignelater</taxon>
    </lineage>
</organism>
<keyword evidence="4" id="KW-0540">Nuclease</keyword>
<dbReference type="Pfam" id="PF17921">
    <property type="entry name" value="Integrase_H2C2"/>
    <property type="match status" value="1"/>
</dbReference>
<dbReference type="InterPro" id="IPR001584">
    <property type="entry name" value="Integrase_cat-core"/>
</dbReference>
<dbReference type="FunFam" id="3.30.420.10:FF:000063">
    <property type="entry name" value="Retrovirus-related Pol polyprotein from transposon 297-like Protein"/>
    <property type="match status" value="1"/>
</dbReference>
<dbReference type="InterPro" id="IPR012337">
    <property type="entry name" value="RNaseH-like_sf"/>
</dbReference>
<dbReference type="EC" id="2.7.7.49" evidence="1"/>
<reference evidence="10" key="1">
    <citation type="submission" date="2019-08" db="EMBL/GenBank/DDBJ databases">
        <title>The genome of the North American firefly Photinus pyralis.</title>
        <authorList>
            <consortium name="Photinus pyralis genome working group"/>
            <person name="Fallon T.R."/>
            <person name="Sander Lower S.E."/>
            <person name="Weng J.-K."/>
        </authorList>
    </citation>
    <scope>NUCLEOTIDE SEQUENCE</scope>
    <source>
        <strain evidence="10">TRF0915ILg1</strain>
        <tissue evidence="10">Whole body</tissue>
    </source>
</reference>
<evidence type="ECO:0000256" key="1">
    <source>
        <dbReference type="ARBA" id="ARBA00012493"/>
    </source>
</evidence>
<dbReference type="FunFam" id="1.10.340.70:FF:000004">
    <property type="entry name" value="Retrovirus-related Pol polyprotein from transposon 297-like Protein"/>
    <property type="match status" value="1"/>
</dbReference>
<dbReference type="PANTHER" id="PTHR37984">
    <property type="entry name" value="PROTEIN CBG26694"/>
    <property type="match status" value="1"/>
</dbReference>
<dbReference type="InterPro" id="IPR050951">
    <property type="entry name" value="Retrovirus_Pol_polyprotein"/>
</dbReference>
<keyword evidence="3" id="KW-0548">Nucleotidyltransferase</keyword>
<protein>
    <recommendedName>
        <fullName evidence="1">RNA-directed DNA polymerase</fullName>
        <ecNumber evidence="1">2.7.7.49</ecNumber>
    </recommendedName>
</protein>
<dbReference type="Pfam" id="PF17917">
    <property type="entry name" value="RT_RNaseH"/>
    <property type="match status" value="1"/>
</dbReference>
<feature type="region of interest" description="Disordered" evidence="8">
    <location>
        <begin position="502"/>
        <end position="525"/>
    </location>
</feature>
<dbReference type="InterPro" id="IPR043502">
    <property type="entry name" value="DNA/RNA_pol_sf"/>
</dbReference>
<dbReference type="PANTHER" id="PTHR37984:SF7">
    <property type="entry name" value="INTEGRASE CATALYTIC DOMAIN-CONTAINING PROTEIN"/>
    <property type="match status" value="1"/>
</dbReference>
<keyword evidence="6" id="KW-0378">Hydrolase</keyword>
<evidence type="ECO:0000256" key="8">
    <source>
        <dbReference type="SAM" id="MobiDB-lite"/>
    </source>
</evidence>
<dbReference type="GO" id="GO:0016787">
    <property type="term" value="F:hydrolase activity"/>
    <property type="evidence" value="ECO:0007669"/>
    <property type="project" value="UniProtKB-KW"/>
</dbReference>
<evidence type="ECO:0000256" key="2">
    <source>
        <dbReference type="ARBA" id="ARBA00022679"/>
    </source>
</evidence>
<dbReference type="Proteomes" id="UP000801492">
    <property type="component" value="Unassembled WGS sequence"/>
</dbReference>
<keyword evidence="11" id="KW-1185">Reference proteome</keyword>
<dbReference type="CDD" id="cd09274">
    <property type="entry name" value="RNase_HI_RT_Ty3"/>
    <property type="match status" value="1"/>
</dbReference>
<name>A0A8K0CXQ9_IGNLU</name>
<accession>A0A8K0CXQ9</accession>
<evidence type="ECO:0000256" key="3">
    <source>
        <dbReference type="ARBA" id="ARBA00022695"/>
    </source>
</evidence>
<dbReference type="GO" id="GO:0003676">
    <property type="term" value="F:nucleic acid binding"/>
    <property type="evidence" value="ECO:0007669"/>
    <property type="project" value="InterPro"/>
</dbReference>
<evidence type="ECO:0000313" key="11">
    <source>
        <dbReference type="Proteomes" id="UP000801492"/>
    </source>
</evidence>
<dbReference type="GO" id="GO:0042575">
    <property type="term" value="C:DNA polymerase complex"/>
    <property type="evidence" value="ECO:0007669"/>
    <property type="project" value="UniProtKB-ARBA"/>
</dbReference>
<dbReference type="InterPro" id="IPR036397">
    <property type="entry name" value="RNaseH_sf"/>
</dbReference>
<feature type="domain" description="Integrase catalytic" evidence="9">
    <location>
        <begin position="300"/>
        <end position="469"/>
    </location>
</feature>
<evidence type="ECO:0000256" key="7">
    <source>
        <dbReference type="ARBA" id="ARBA00022918"/>
    </source>
</evidence>
<dbReference type="InterPro" id="IPR041373">
    <property type="entry name" value="RT_RNaseH"/>
</dbReference>
<dbReference type="Gene3D" id="3.30.420.10">
    <property type="entry name" value="Ribonuclease H-like superfamily/Ribonuclease H"/>
    <property type="match status" value="1"/>
</dbReference>
<gene>
    <name evidence="10" type="ORF">ILUMI_10653</name>
</gene>
<sequence length="608" mass="69824">MVVLIGDPIKVVTIGCPKWWFELAIAFDRLKSSLVNSGVLSYFVVLSVDSSSQGFGAVILQNNKPIVYSSRPLTISEQAYCSIEREMLGIVNGCIKLRQFLIGRRIEVHTDHRPLETLFKRPLNKVPPRLQRMMLVVQGFDLHVVYKPGKELFIADTLSRAFVDEPVEKEFYTLNEEVICQVNALIENLPIADRILDKIKNETCKDTELIELKKYITAGWLDNKNKLNQIINPYWTYKEELHIIDEVVFKNTSVVVPKLLRKSLINILHEGHVGLHTAKLRARNKVFWPGIVSDIENVTSNCSACLFYQPRMDLFEWNKEYYLVIVDYYSKFCEVIKLVNLESQTSINACKSIFARHGIPVVVTDAGTHFSSEKFKDFASNYGFTRITASAKWSQSNGQSESAVKIVKNIFKKCQLTRDDPWLGLMEYRNTPKEHMSSSAQLLYSRNLRTRIPVRSEDLKPKVYRLPEKFVRHQDTVKKYYDKRTRPLQPLREGQNIRFQKHQSGHWYAGKVKGKGPQPRSYQVRDHSGNLFTRNRVMINPSPRQSSPTPATPPTNSTLEFPQPIQIHQQIGDSTLQETAEGKAVKNLVNKITRSGPVVRNPKKLFDD</sequence>
<dbReference type="EMBL" id="VTPC01005844">
    <property type="protein sequence ID" value="KAF2895524.1"/>
    <property type="molecule type" value="Genomic_DNA"/>
</dbReference>
<evidence type="ECO:0000313" key="10">
    <source>
        <dbReference type="EMBL" id="KAF2895524.1"/>
    </source>
</evidence>
<keyword evidence="7" id="KW-0695">RNA-directed DNA polymerase</keyword>
<keyword evidence="5" id="KW-0255">Endonuclease</keyword>
<dbReference type="InterPro" id="IPR041588">
    <property type="entry name" value="Integrase_H2C2"/>
</dbReference>
<dbReference type="Gene3D" id="1.10.340.70">
    <property type="match status" value="1"/>
</dbReference>
<evidence type="ECO:0000256" key="6">
    <source>
        <dbReference type="ARBA" id="ARBA00022801"/>
    </source>
</evidence>
<feature type="compositionally biased region" description="Low complexity" evidence="8">
    <location>
        <begin position="541"/>
        <end position="558"/>
    </location>
</feature>
<feature type="region of interest" description="Disordered" evidence="8">
    <location>
        <begin position="538"/>
        <end position="560"/>
    </location>
</feature>
<evidence type="ECO:0000256" key="4">
    <source>
        <dbReference type="ARBA" id="ARBA00022722"/>
    </source>
</evidence>
<evidence type="ECO:0000256" key="5">
    <source>
        <dbReference type="ARBA" id="ARBA00022759"/>
    </source>
</evidence>
<proteinExistence type="predicted"/>
<dbReference type="SUPFAM" id="SSF53098">
    <property type="entry name" value="Ribonuclease H-like"/>
    <property type="match status" value="1"/>
</dbReference>
<dbReference type="GO" id="GO:0015074">
    <property type="term" value="P:DNA integration"/>
    <property type="evidence" value="ECO:0007669"/>
    <property type="project" value="InterPro"/>
</dbReference>
<comment type="caution">
    <text evidence="10">The sequence shown here is derived from an EMBL/GenBank/DDBJ whole genome shotgun (WGS) entry which is preliminary data.</text>
</comment>